<name>A0A2M7RXN8_9BACT</name>
<dbReference type="PROSITE" id="PS50878">
    <property type="entry name" value="RT_POL"/>
    <property type="match status" value="1"/>
</dbReference>
<dbReference type="CDD" id="cd01651">
    <property type="entry name" value="RT_G2_intron"/>
    <property type="match status" value="1"/>
</dbReference>
<organism evidence="2 3">
    <name type="scientific">Candidatus Falkowbacteria bacterium CG_4_10_14_0_8_um_filter_41_36</name>
    <dbReference type="NCBI Taxonomy" id="1974556"/>
    <lineage>
        <taxon>Bacteria</taxon>
        <taxon>Candidatus Falkowiibacteriota</taxon>
    </lineage>
</organism>
<dbReference type="PANTHER" id="PTHR34047">
    <property type="entry name" value="NUCLEAR INTRON MATURASE 1, MITOCHONDRIAL-RELATED"/>
    <property type="match status" value="1"/>
</dbReference>
<dbReference type="Pfam" id="PF00078">
    <property type="entry name" value="RVT_1"/>
    <property type="match status" value="1"/>
</dbReference>
<dbReference type="Proteomes" id="UP000230105">
    <property type="component" value="Unassembled WGS sequence"/>
</dbReference>
<dbReference type="InterPro" id="IPR043128">
    <property type="entry name" value="Rev_trsase/Diguanyl_cyclase"/>
</dbReference>
<protein>
    <recommendedName>
        <fullName evidence="1">Reverse transcriptase domain-containing protein</fullName>
    </recommendedName>
</protein>
<evidence type="ECO:0000313" key="2">
    <source>
        <dbReference type="EMBL" id="PIZ10268.1"/>
    </source>
</evidence>
<proteinExistence type="predicted"/>
<evidence type="ECO:0000259" key="1">
    <source>
        <dbReference type="PROSITE" id="PS50878"/>
    </source>
</evidence>
<dbReference type="InterPro" id="IPR043502">
    <property type="entry name" value="DNA/RNA_pol_sf"/>
</dbReference>
<reference evidence="3" key="1">
    <citation type="submission" date="2017-09" db="EMBL/GenBank/DDBJ databases">
        <title>Depth-based differentiation of microbial function through sediment-hosted aquifers and enrichment of novel symbionts in the deep terrestrial subsurface.</title>
        <authorList>
            <person name="Probst A.J."/>
            <person name="Ladd B."/>
            <person name="Jarett J.K."/>
            <person name="Geller-Mcgrath D.E."/>
            <person name="Sieber C.M.K."/>
            <person name="Emerson J.B."/>
            <person name="Anantharaman K."/>
            <person name="Thomas B.C."/>
            <person name="Malmstrom R."/>
            <person name="Stieglmeier M."/>
            <person name="Klingl A."/>
            <person name="Woyke T."/>
            <person name="Ryan C.M."/>
            <person name="Banfield J.F."/>
        </authorList>
    </citation>
    <scope>NUCLEOTIDE SEQUENCE [LARGE SCALE GENOMIC DNA]</scope>
</reference>
<dbReference type="AlphaFoldDB" id="A0A2M7RXN8"/>
<dbReference type="Gene3D" id="3.30.70.270">
    <property type="match status" value="1"/>
</dbReference>
<gene>
    <name evidence="2" type="ORF">COY54_01765</name>
</gene>
<sequence>MYEKKLNINYLDIIATGNLLAAWQEFIVDKTKKKDVIEFSLSLADNILQLNSELANDAYRHGPYQDFYISDPKLRHIHKASVRDRLAHQAIYRQLYPFFDRIFIAHSYSCRLDKGTHRAIMAFNKMMGRVSHNHTKTCWILQCDIRKFFDNINHQILSEILREYIADEKILSLLNNIISSYESAPGRGLPLGNLTSQLLVNIYMNSFDQYVKHQVKAKYYIRYADDFVFLSADRDELLGILAKIDRFLNDKLKLQIHPRKIYLKTIEREVDFLGWVNFSEHKVLRTKTKRRMMTKIKNSPKPASLASYLGMLKHGDASNLKRELVNNYWINFPEQ</sequence>
<evidence type="ECO:0000313" key="3">
    <source>
        <dbReference type="Proteomes" id="UP000230105"/>
    </source>
</evidence>
<feature type="domain" description="Reverse transcriptase" evidence="1">
    <location>
        <begin position="1"/>
        <end position="277"/>
    </location>
</feature>
<dbReference type="InterPro" id="IPR051083">
    <property type="entry name" value="GrpII_Intron_Splice-Mob/Def"/>
</dbReference>
<dbReference type="InterPro" id="IPR000477">
    <property type="entry name" value="RT_dom"/>
</dbReference>
<dbReference type="EMBL" id="PFMP01000046">
    <property type="protein sequence ID" value="PIZ10268.1"/>
    <property type="molecule type" value="Genomic_DNA"/>
</dbReference>
<accession>A0A2M7RXN8</accession>
<dbReference type="SUPFAM" id="SSF56672">
    <property type="entry name" value="DNA/RNA polymerases"/>
    <property type="match status" value="1"/>
</dbReference>
<comment type="caution">
    <text evidence="2">The sequence shown here is derived from an EMBL/GenBank/DDBJ whole genome shotgun (WGS) entry which is preliminary data.</text>
</comment>
<dbReference type="PANTHER" id="PTHR34047:SF8">
    <property type="entry name" value="PROTEIN YKFC"/>
    <property type="match status" value="1"/>
</dbReference>